<dbReference type="AlphaFoldDB" id="A0A0P9XSH3"/>
<sequence>MPKQIDYPRASLKNCLTLAEAINDLGGECGPALAGDKLNKQHTSGAFKGLVGSAVKYSLITNKAGQLKVTQLFRDITLAYDEEEGNQARKKAFLAPPLFRAIYDRFQSKTLPVAHFEKLLIREYEVPDPFASRVESYFLEGAKQCGLLTEGNVLSGSHPNAADEVIENGKSGDENEQAMPTENPVALPTITSPPHSAQAANSQPILDNHRHTEPELDGKFTVRIKGPGMDSLIVINEEEDLLIVKAMLKKVEKRLVVEDKWGDD</sequence>
<dbReference type="Proteomes" id="UP000050265">
    <property type="component" value="Unassembled WGS sequence"/>
</dbReference>
<proteinExistence type="predicted"/>
<accession>A0A0P9XSH3</accession>
<gene>
    <name evidence="1" type="ORF">ALO35_200029</name>
</gene>
<organism evidence="1 2">
    <name type="scientific">Pseudomonas amygdali pv. lachrymans</name>
    <name type="common">Pseudomonas syringae pv. lachrymans</name>
    <dbReference type="NCBI Taxonomy" id="53707"/>
    <lineage>
        <taxon>Bacteria</taxon>
        <taxon>Pseudomonadati</taxon>
        <taxon>Pseudomonadota</taxon>
        <taxon>Gammaproteobacteria</taxon>
        <taxon>Pseudomonadales</taxon>
        <taxon>Pseudomonadaceae</taxon>
        <taxon>Pseudomonas</taxon>
        <taxon>Pseudomonas amygdali</taxon>
    </lineage>
</organism>
<comment type="caution">
    <text evidence="1">The sequence shown here is derived from an EMBL/GenBank/DDBJ whole genome shotgun (WGS) entry which is preliminary data.</text>
</comment>
<dbReference type="EMBL" id="LJQP01000250">
    <property type="protein sequence ID" value="KPX67864.1"/>
    <property type="molecule type" value="Genomic_DNA"/>
</dbReference>
<name>A0A0P9XSH3_PSEAV</name>
<evidence type="ECO:0000313" key="1">
    <source>
        <dbReference type="EMBL" id="KPX67864.1"/>
    </source>
</evidence>
<reference evidence="1 2" key="1">
    <citation type="submission" date="2015-09" db="EMBL/GenBank/DDBJ databases">
        <title>Genome announcement of multiple Pseudomonas syringae strains.</title>
        <authorList>
            <person name="Thakur S."/>
            <person name="Wang P.W."/>
            <person name="Gong Y."/>
            <person name="Weir B.S."/>
            <person name="Guttman D.S."/>
        </authorList>
    </citation>
    <scope>NUCLEOTIDE SEQUENCE [LARGE SCALE GENOMIC DNA]</scope>
    <source>
        <strain evidence="1 2">ICMP3507</strain>
    </source>
</reference>
<protein>
    <submittedName>
        <fullName evidence="1">Uncharacterized protein</fullName>
    </submittedName>
</protein>
<evidence type="ECO:0000313" key="2">
    <source>
        <dbReference type="Proteomes" id="UP000050265"/>
    </source>
</evidence>
<dbReference type="PATRIC" id="fig|53707.9.peg.2729"/>